<dbReference type="OrthoDB" id="5122730at2"/>
<evidence type="ECO:0000256" key="1">
    <source>
        <dbReference type="SAM" id="Phobius"/>
    </source>
</evidence>
<accession>A0A1H9U229</accession>
<keyword evidence="1" id="KW-0472">Membrane</keyword>
<keyword evidence="1" id="KW-1133">Transmembrane helix</keyword>
<dbReference type="AlphaFoldDB" id="A0A1H9U229"/>
<dbReference type="InterPro" id="IPR021737">
    <property type="entry name" value="Phage_phiKZ_Orf197"/>
</dbReference>
<protein>
    <recommendedName>
        <fullName evidence="4">DUF3307 domain-containing protein</fullName>
    </recommendedName>
</protein>
<sequence>MSGATAFGILLAHLTGDYLIQSDWMANEKTKRWWPAWAHALTYGLPFLLVTQSPAALAIIVVTHAVIDRYRLARHVVWVKNLMAPASYRHPWSECSGTGYHNDRPPWMAVWLMIIADNTMHLIINASAVMWL</sequence>
<feature type="transmembrane region" description="Helical" evidence="1">
    <location>
        <begin position="109"/>
        <end position="131"/>
    </location>
</feature>
<evidence type="ECO:0000313" key="3">
    <source>
        <dbReference type="Proteomes" id="UP000182841"/>
    </source>
</evidence>
<evidence type="ECO:0000313" key="2">
    <source>
        <dbReference type="EMBL" id="SES03496.1"/>
    </source>
</evidence>
<proteinExistence type="predicted"/>
<dbReference type="EMBL" id="FOGO01000007">
    <property type="protein sequence ID" value="SES03496.1"/>
    <property type="molecule type" value="Genomic_DNA"/>
</dbReference>
<evidence type="ECO:0008006" key="4">
    <source>
        <dbReference type="Google" id="ProtNLM"/>
    </source>
</evidence>
<keyword evidence="3" id="KW-1185">Reference proteome</keyword>
<dbReference type="Proteomes" id="UP000182841">
    <property type="component" value="Unassembled WGS sequence"/>
</dbReference>
<dbReference type="RefSeq" id="WP_075001161.1">
    <property type="nucleotide sequence ID" value="NZ_FOGO01000007.1"/>
</dbReference>
<organism evidence="2 3">
    <name type="scientific">Streptomyces qinglanensis</name>
    <dbReference type="NCBI Taxonomy" id="943816"/>
    <lineage>
        <taxon>Bacteria</taxon>
        <taxon>Bacillati</taxon>
        <taxon>Actinomycetota</taxon>
        <taxon>Actinomycetes</taxon>
        <taxon>Kitasatosporales</taxon>
        <taxon>Streptomycetaceae</taxon>
        <taxon>Streptomyces</taxon>
    </lineage>
</organism>
<gene>
    <name evidence="2" type="ORF">SAMN05421870_107242</name>
</gene>
<feature type="transmembrane region" description="Helical" evidence="1">
    <location>
        <begin position="46"/>
        <end position="67"/>
    </location>
</feature>
<name>A0A1H9U229_9ACTN</name>
<dbReference type="Pfam" id="PF11750">
    <property type="entry name" value="DUF3307"/>
    <property type="match status" value="1"/>
</dbReference>
<reference evidence="3" key="1">
    <citation type="submission" date="2016-10" db="EMBL/GenBank/DDBJ databases">
        <authorList>
            <person name="Varghese N."/>
            <person name="Submissions S."/>
        </authorList>
    </citation>
    <scope>NUCLEOTIDE SEQUENCE [LARGE SCALE GENOMIC DNA]</scope>
    <source>
        <strain evidence="3">CGMCC 4.6825</strain>
    </source>
</reference>
<keyword evidence="1" id="KW-0812">Transmembrane</keyword>